<keyword evidence="6" id="KW-1133">Transmembrane helix</keyword>
<dbReference type="InterPro" id="IPR002126">
    <property type="entry name" value="Cadherin-like_dom"/>
</dbReference>
<dbReference type="InterPro" id="IPR020894">
    <property type="entry name" value="Cadherin_CS"/>
</dbReference>
<evidence type="ECO:0000259" key="10">
    <source>
        <dbReference type="PROSITE" id="PS50268"/>
    </source>
</evidence>
<feature type="domain" description="Cadherin" evidence="10">
    <location>
        <begin position="2"/>
        <end position="36"/>
    </location>
</feature>
<dbReference type="Proteomes" id="UP000287033">
    <property type="component" value="Unassembled WGS sequence"/>
</dbReference>
<keyword evidence="3" id="KW-0677">Repeat</keyword>
<dbReference type="OMA" id="GHQARHR"/>
<proteinExistence type="predicted"/>
<protein>
    <recommendedName>
        <fullName evidence="10">Cadherin domain-containing protein</fullName>
    </recommendedName>
</protein>
<evidence type="ECO:0000256" key="6">
    <source>
        <dbReference type="ARBA" id="ARBA00022989"/>
    </source>
</evidence>
<evidence type="ECO:0000256" key="3">
    <source>
        <dbReference type="ARBA" id="ARBA00022737"/>
    </source>
</evidence>
<dbReference type="CDD" id="cd11304">
    <property type="entry name" value="Cadherin_repeat"/>
    <property type="match status" value="2"/>
</dbReference>
<evidence type="ECO:0000256" key="7">
    <source>
        <dbReference type="ARBA" id="ARBA00023136"/>
    </source>
</evidence>
<accession>A0A401SHN2</accession>
<dbReference type="PRINTS" id="PR00205">
    <property type="entry name" value="CADHERIN"/>
</dbReference>
<reference evidence="11 12" key="1">
    <citation type="journal article" date="2018" name="Nat. Ecol. Evol.">
        <title>Shark genomes provide insights into elasmobranch evolution and the origin of vertebrates.</title>
        <authorList>
            <person name="Hara Y"/>
            <person name="Yamaguchi K"/>
            <person name="Onimaru K"/>
            <person name="Kadota M"/>
            <person name="Koyanagi M"/>
            <person name="Keeley SD"/>
            <person name="Tatsumi K"/>
            <person name="Tanaka K"/>
            <person name="Motone F"/>
            <person name="Kageyama Y"/>
            <person name="Nozu R"/>
            <person name="Adachi N"/>
            <person name="Nishimura O"/>
            <person name="Nakagawa R"/>
            <person name="Tanegashima C"/>
            <person name="Kiyatake I"/>
            <person name="Matsumoto R"/>
            <person name="Murakumo K"/>
            <person name="Nishida K"/>
            <person name="Terakita A"/>
            <person name="Kuratani S"/>
            <person name="Sato K"/>
            <person name="Hyodo S Kuraku.S."/>
        </authorList>
    </citation>
    <scope>NUCLEOTIDE SEQUENCE [LARGE SCALE GENOMIC DNA]</scope>
</reference>
<dbReference type="Gene3D" id="2.60.40.60">
    <property type="entry name" value="Cadherins"/>
    <property type="match status" value="2"/>
</dbReference>
<dbReference type="PANTHER" id="PTHR24028">
    <property type="entry name" value="CADHERIN-87A"/>
    <property type="match status" value="1"/>
</dbReference>
<name>A0A401SHN2_CHIPU</name>
<dbReference type="InterPro" id="IPR015919">
    <property type="entry name" value="Cadherin-like_sf"/>
</dbReference>
<dbReference type="GO" id="GO:0005886">
    <property type="term" value="C:plasma membrane"/>
    <property type="evidence" value="ECO:0007669"/>
    <property type="project" value="InterPro"/>
</dbReference>
<evidence type="ECO:0000256" key="8">
    <source>
        <dbReference type="ARBA" id="ARBA00023180"/>
    </source>
</evidence>
<feature type="domain" description="Cadherin" evidence="10">
    <location>
        <begin position="37"/>
        <end position="116"/>
    </location>
</feature>
<keyword evidence="4 9" id="KW-0106">Calcium</keyword>
<dbReference type="PANTHER" id="PTHR24028:SF236">
    <property type="entry name" value="PROTOCADHERIN GAMMA-C3"/>
    <property type="match status" value="1"/>
</dbReference>
<gene>
    <name evidence="11" type="ORF">chiPu_0008298</name>
</gene>
<dbReference type="EMBL" id="BEZZ01000269">
    <property type="protein sequence ID" value="GCC29855.1"/>
    <property type="molecule type" value="Genomic_DNA"/>
</dbReference>
<dbReference type="OrthoDB" id="6252479at2759"/>
<dbReference type="PROSITE" id="PS50268">
    <property type="entry name" value="CADHERIN_2"/>
    <property type="match status" value="2"/>
</dbReference>
<dbReference type="STRING" id="137246.A0A401SHN2"/>
<keyword evidence="7" id="KW-0472">Membrane</keyword>
<comment type="subcellular location">
    <subcellularLocation>
        <location evidence="1">Membrane</location>
        <topology evidence="1">Single-pass membrane protein</topology>
    </subcellularLocation>
</comment>
<evidence type="ECO:0000313" key="12">
    <source>
        <dbReference type="Proteomes" id="UP000287033"/>
    </source>
</evidence>
<keyword evidence="5" id="KW-0130">Cell adhesion</keyword>
<organism evidence="11 12">
    <name type="scientific">Chiloscyllium punctatum</name>
    <name type="common">Brownbanded bambooshark</name>
    <name type="synonym">Hemiscyllium punctatum</name>
    <dbReference type="NCBI Taxonomy" id="137246"/>
    <lineage>
        <taxon>Eukaryota</taxon>
        <taxon>Metazoa</taxon>
        <taxon>Chordata</taxon>
        <taxon>Craniata</taxon>
        <taxon>Vertebrata</taxon>
        <taxon>Chondrichthyes</taxon>
        <taxon>Elasmobranchii</taxon>
        <taxon>Galeomorphii</taxon>
        <taxon>Galeoidea</taxon>
        <taxon>Orectolobiformes</taxon>
        <taxon>Hemiscylliidae</taxon>
        <taxon>Chiloscyllium</taxon>
    </lineage>
</organism>
<evidence type="ECO:0000256" key="9">
    <source>
        <dbReference type="PROSITE-ProRule" id="PRU00043"/>
    </source>
</evidence>
<dbReference type="InterPro" id="IPR050174">
    <property type="entry name" value="Protocadherin/Cadherin-CA"/>
</dbReference>
<evidence type="ECO:0000256" key="5">
    <source>
        <dbReference type="ARBA" id="ARBA00022889"/>
    </source>
</evidence>
<dbReference type="SUPFAM" id="SSF49313">
    <property type="entry name" value="Cadherin-like"/>
    <property type="match status" value="2"/>
</dbReference>
<dbReference type="GO" id="GO:0007156">
    <property type="term" value="P:homophilic cell adhesion via plasma membrane adhesion molecules"/>
    <property type="evidence" value="ECO:0007669"/>
    <property type="project" value="InterPro"/>
</dbReference>
<evidence type="ECO:0000313" key="11">
    <source>
        <dbReference type="EMBL" id="GCC29855.1"/>
    </source>
</evidence>
<dbReference type="FunFam" id="2.60.40.60:FF:000002">
    <property type="entry name" value="Protocadherin alpha 2"/>
    <property type="match status" value="1"/>
</dbReference>
<sequence length="124" mass="13660">MFTVILTAIDGGIPQRSGTARIIINVMDANDNAPVFDHETYRATVMENNANGSLVLKVHAADKDEGANAEVVYSFTNYVSQNVRELFKLDSVTGEIRIQGVLDFEETTAYELDVQAEIYAPLDC</sequence>
<dbReference type="AlphaFoldDB" id="A0A401SHN2"/>
<keyword evidence="8" id="KW-0325">Glycoprotein</keyword>
<dbReference type="PROSITE" id="PS00232">
    <property type="entry name" value="CADHERIN_1"/>
    <property type="match status" value="1"/>
</dbReference>
<comment type="caution">
    <text evidence="11">The sequence shown here is derived from an EMBL/GenBank/DDBJ whole genome shotgun (WGS) entry which is preliminary data.</text>
</comment>
<dbReference type="GO" id="GO:0005509">
    <property type="term" value="F:calcium ion binding"/>
    <property type="evidence" value="ECO:0007669"/>
    <property type="project" value="UniProtKB-UniRule"/>
</dbReference>
<keyword evidence="12" id="KW-1185">Reference proteome</keyword>
<evidence type="ECO:0000256" key="4">
    <source>
        <dbReference type="ARBA" id="ARBA00022837"/>
    </source>
</evidence>
<evidence type="ECO:0000256" key="2">
    <source>
        <dbReference type="ARBA" id="ARBA00022692"/>
    </source>
</evidence>
<dbReference type="Pfam" id="PF00028">
    <property type="entry name" value="Cadherin"/>
    <property type="match status" value="1"/>
</dbReference>
<evidence type="ECO:0000256" key="1">
    <source>
        <dbReference type="ARBA" id="ARBA00004167"/>
    </source>
</evidence>
<keyword evidence="2" id="KW-0812">Transmembrane</keyword>